<dbReference type="Pfam" id="PF25881">
    <property type="entry name" value="HH_YBHG"/>
    <property type="match status" value="1"/>
</dbReference>
<dbReference type="Gene3D" id="2.40.50.100">
    <property type="match status" value="1"/>
</dbReference>
<dbReference type="SUPFAM" id="SSF111369">
    <property type="entry name" value="HlyD-like secretion proteins"/>
    <property type="match status" value="2"/>
</dbReference>
<evidence type="ECO:0000256" key="2">
    <source>
        <dbReference type="ARBA" id="ARBA00023054"/>
    </source>
</evidence>
<evidence type="ECO:0000259" key="6">
    <source>
        <dbReference type="Pfam" id="PF25990"/>
    </source>
</evidence>
<dbReference type="PANTHER" id="PTHR32347">
    <property type="entry name" value="EFFLUX SYSTEM COMPONENT YKNX-RELATED"/>
    <property type="match status" value="1"/>
</dbReference>
<dbReference type="Pfam" id="PF25990">
    <property type="entry name" value="Beta-barrel_YknX"/>
    <property type="match status" value="1"/>
</dbReference>
<sequence length="345" mass="38492">MKENINFINLVQRKKKTVFIVFLVLLVSIGTFFYYQKEKNQAAKAASELCLSGNVDVREVALAFRGSDRITDIFVEEGDSVKKGQLLAKLDPEEVSLKIQQVTSQIEAQENVVLRLKNGTRPEEIAQYAAKLEAAKADQAYAAQELSRKQNAFESSSGRSVSQQDLEDVQAKANVAVAKKKEAGEAYNLALAGARDEDIAEAEAQLKALKEELSRQSYILAQTELRAPSDGVVRSRLLEVGDMGSPQQPVFKLVLNNKKWVRAYIKETDLGKIYEGQKAEVFIDTYHDKAIDGQIGYISSTAEFTPKTVQTDELRTSLLYEIRVYVEDTENLLRMGMPATVKVKL</sequence>
<feature type="domain" description="YbhG-like alpha-helical hairpin" evidence="5">
    <location>
        <begin position="99"/>
        <end position="213"/>
    </location>
</feature>
<evidence type="ECO:0000256" key="4">
    <source>
        <dbReference type="SAM" id="Phobius"/>
    </source>
</evidence>
<dbReference type="PANTHER" id="PTHR32347:SF29">
    <property type="entry name" value="UPF0194 MEMBRANE PROTEIN YBHG"/>
    <property type="match status" value="1"/>
</dbReference>
<dbReference type="InterPro" id="IPR058636">
    <property type="entry name" value="Beta-barrel_YknX"/>
</dbReference>
<keyword evidence="2 3" id="KW-0175">Coiled coil</keyword>
<organism evidence="7 8">
    <name type="scientific">Propionispira arboris</name>
    <dbReference type="NCBI Taxonomy" id="84035"/>
    <lineage>
        <taxon>Bacteria</taxon>
        <taxon>Bacillati</taxon>
        <taxon>Bacillota</taxon>
        <taxon>Negativicutes</taxon>
        <taxon>Selenomonadales</taxon>
        <taxon>Selenomonadaceae</taxon>
        <taxon>Propionispira</taxon>
    </lineage>
</organism>
<comment type="subcellular location">
    <subcellularLocation>
        <location evidence="1">Cell envelope</location>
    </subcellularLocation>
</comment>
<keyword evidence="4" id="KW-1133">Transmembrane helix</keyword>
<dbReference type="Proteomes" id="UP000199662">
    <property type="component" value="Unassembled WGS sequence"/>
</dbReference>
<dbReference type="EMBL" id="FNZK01000019">
    <property type="protein sequence ID" value="SEJ84855.1"/>
    <property type="molecule type" value="Genomic_DNA"/>
</dbReference>
<accession>A0A1H7CGQ5</accession>
<evidence type="ECO:0000259" key="5">
    <source>
        <dbReference type="Pfam" id="PF25881"/>
    </source>
</evidence>
<name>A0A1H7CGQ5_9FIRM</name>
<keyword evidence="4" id="KW-0472">Membrane</keyword>
<dbReference type="Gene3D" id="2.40.30.170">
    <property type="match status" value="1"/>
</dbReference>
<dbReference type="STRING" id="84035.SAMN05660742_11987"/>
<feature type="coiled-coil region" evidence="3">
    <location>
        <begin position="192"/>
        <end position="219"/>
    </location>
</feature>
<feature type="domain" description="YknX-like beta-barrel" evidence="6">
    <location>
        <begin position="261"/>
        <end position="343"/>
    </location>
</feature>
<gene>
    <name evidence="7" type="ORF">SAMN05660742_11987</name>
</gene>
<protein>
    <submittedName>
        <fullName evidence="7">HlyD family secretion protein</fullName>
    </submittedName>
</protein>
<proteinExistence type="predicted"/>
<evidence type="ECO:0000256" key="1">
    <source>
        <dbReference type="ARBA" id="ARBA00004196"/>
    </source>
</evidence>
<reference evidence="7 8" key="1">
    <citation type="submission" date="2016-10" db="EMBL/GenBank/DDBJ databases">
        <authorList>
            <person name="de Groot N.N."/>
        </authorList>
    </citation>
    <scope>NUCLEOTIDE SEQUENCE [LARGE SCALE GENOMIC DNA]</scope>
    <source>
        <strain evidence="7 8">DSM 2179</strain>
    </source>
</reference>
<dbReference type="RefSeq" id="WP_091834259.1">
    <property type="nucleotide sequence ID" value="NZ_FNZK01000019.1"/>
</dbReference>
<evidence type="ECO:0000313" key="7">
    <source>
        <dbReference type="EMBL" id="SEJ84855.1"/>
    </source>
</evidence>
<evidence type="ECO:0000313" key="8">
    <source>
        <dbReference type="Proteomes" id="UP000199662"/>
    </source>
</evidence>
<dbReference type="PRINTS" id="PR01490">
    <property type="entry name" value="RTXTOXIND"/>
</dbReference>
<evidence type="ECO:0000256" key="3">
    <source>
        <dbReference type="SAM" id="Coils"/>
    </source>
</evidence>
<keyword evidence="4" id="KW-0812">Transmembrane</keyword>
<dbReference type="InterPro" id="IPR059052">
    <property type="entry name" value="HH_YbhG-like"/>
</dbReference>
<dbReference type="GO" id="GO:0042597">
    <property type="term" value="C:periplasmic space"/>
    <property type="evidence" value="ECO:0007669"/>
    <property type="project" value="UniProtKB-SubCell"/>
</dbReference>
<dbReference type="InterPro" id="IPR050465">
    <property type="entry name" value="UPF0194_transport"/>
</dbReference>
<keyword evidence="8" id="KW-1185">Reference proteome</keyword>
<feature type="transmembrane region" description="Helical" evidence="4">
    <location>
        <begin position="17"/>
        <end position="35"/>
    </location>
</feature>
<dbReference type="AlphaFoldDB" id="A0A1H7CGQ5"/>